<organism evidence="4">
    <name type="scientific">Caulobacter sp. 73W</name>
    <dbReference type="NCBI Taxonomy" id="3161137"/>
    <lineage>
        <taxon>Bacteria</taxon>
        <taxon>Pseudomonadati</taxon>
        <taxon>Pseudomonadota</taxon>
        <taxon>Alphaproteobacteria</taxon>
        <taxon>Caulobacterales</taxon>
        <taxon>Caulobacteraceae</taxon>
        <taxon>Caulobacter</taxon>
    </lineage>
</organism>
<reference evidence="4" key="1">
    <citation type="submission" date="2024-06" db="EMBL/GenBank/DDBJ databases">
        <title>Caulobacter inopinatus, sp. nov.</title>
        <authorList>
            <person name="Donachie S.P."/>
        </authorList>
    </citation>
    <scope>NUCLEOTIDE SEQUENCE</scope>
    <source>
        <strain evidence="4">73W</strain>
    </source>
</reference>
<evidence type="ECO:0000256" key="2">
    <source>
        <dbReference type="PROSITE-ProRule" id="PRU00110"/>
    </source>
</evidence>
<dbReference type="GO" id="GO:0004672">
    <property type="term" value="F:protein kinase activity"/>
    <property type="evidence" value="ECO:0007669"/>
    <property type="project" value="UniProtKB-ARBA"/>
</dbReference>
<dbReference type="InterPro" id="IPR036641">
    <property type="entry name" value="HPT_dom_sf"/>
</dbReference>
<gene>
    <name evidence="4" type="ORF">ABOZ73_16900</name>
</gene>
<accession>A0AB39KRC1</accession>
<dbReference type="Pfam" id="PF01627">
    <property type="entry name" value="Hpt"/>
    <property type="match status" value="1"/>
</dbReference>
<feature type="domain" description="HPt" evidence="3">
    <location>
        <begin position="6"/>
        <end position="106"/>
    </location>
</feature>
<protein>
    <submittedName>
        <fullName evidence="4">Hpt domain-containing protein</fullName>
    </submittedName>
</protein>
<dbReference type="EMBL" id="CP158375">
    <property type="protein sequence ID" value="XDO96430.1"/>
    <property type="molecule type" value="Genomic_DNA"/>
</dbReference>
<dbReference type="RefSeq" id="WP_369059282.1">
    <property type="nucleotide sequence ID" value="NZ_CP158375.1"/>
</dbReference>
<dbReference type="PROSITE" id="PS50894">
    <property type="entry name" value="HPT"/>
    <property type="match status" value="1"/>
</dbReference>
<dbReference type="SUPFAM" id="SSF47226">
    <property type="entry name" value="Histidine-containing phosphotransfer domain, HPT domain"/>
    <property type="match status" value="1"/>
</dbReference>
<evidence type="ECO:0000256" key="1">
    <source>
        <dbReference type="ARBA" id="ARBA00023012"/>
    </source>
</evidence>
<feature type="modified residue" description="Phosphohistidine" evidence="2">
    <location>
        <position position="52"/>
    </location>
</feature>
<name>A0AB39KRC1_9CAUL</name>
<dbReference type="AlphaFoldDB" id="A0AB39KRC1"/>
<evidence type="ECO:0000259" key="3">
    <source>
        <dbReference type="PROSITE" id="PS50894"/>
    </source>
</evidence>
<dbReference type="Gene3D" id="1.20.120.160">
    <property type="entry name" value="HPT domain"/>
    <property type="match status" value="1"/>
</dbReference>
<keyword evidence="2" id="KW-0597">Phosphoprotein</keyword>
<evidence type="ECO:0000313" key="4">
    <source>
        <dbReference type="EMBL" id="XDO96430.1"/>
    </source>
</evidence>
<dbReference type="InterPro" id="IPR008207">
    <property type="entry name" value="Sig_transdc_His_kin_Hpt_dom"/>
</dbReference>
<proteinExistence type="predicted"/>
<sequence>MASDALEDRIRQIRLRLEGRLGDLIANLDAALASAPADAAPEGAFDLYTRLHNVSGSAGPVGLPEVGDAARALEELLTPWLKGGPALDGWREAFDGLKAAVAAGSR</sequence>
<keyword evidence="1" id="KW-0902">Two-component regulatory system</keyword>
<dbReference type="GO" id="GO:0000160">
    <property type="term" value="P:phosphorelay signal transduction system"/>
    <property type="evidence" value="ECO:0007669"/>
    <property type="project" value="UniProtKB-KW"/>
</dbReference>